<sequence>MAPHVLPNDVSLTLTAGPKWLLQMLELVEHGEKIMRW</sequence>
<dbReference type="EMBL" id="MNPL01001435">
    <property type="protein sequence ID" value="OQR79150.1"/>
    <property type="molecule type" value="Genomic_DNA"/>
</dbReference>
<dbReference type="Proteomes" id="UP000192247">
    <property type="component" value="Unassembled WGS sequence"/>
</dbReference>
<evidence type="ECO:0000313" key="2">
    <source>
        <dbReference type="Proteomes" id="UP000192247"/>
    </source>
</evidence>
<comment type="caution">
    <text evidence="1">The sequence shown here is derived from an EMBL/GenBank/DDBJ whole genome shotgun (WGS) entry which is preliminary data.</text>
</comment>
<reference evidence="1 2" key="1">
    <citation type="journal article" date="2017" name="Gigascience">
        <title>Draft genome of the honey bee ectoparasitic mite, Tropilaelaps mercedesae, is shaped by the parasitic life history.</title>
        <authorList>
            <person name="Dong X."/>
            <person name="Armstrong S.D."/>
            <person name="Xia D."/>
            <person name="Makepeace B.L."/>
            <person name="Darby A.C."/>
            <person name="Kadowaki T."/>
        </authorList>
    </citation>
    <scope>NUCLEOTIDE SEQUENCE [LARGE SCALE GENOMIC DNA]</scope>
    <source>
        <strain evidence="1">Wuxi-XJTLU</strain>
    </source>
</reference>
<proteinExistence type="predicted"/>
<dbReference type="AlphaFoldDB" id="A0A1V9Y0C2"/>
<evidence type="ECO:0000313" key="1">
    <source>
        <dbReference type="EMBL" id="OQR79150.1"/>
    </source>
</evidence>
<name>A0A1V9Y0C2_9ACAR</name>
<protein>
    <submittedName>
        <fullName evidence="1">Uncharacterized protein</fullName>
    </submittedName>
</protein>
<dbReference type="InParanoid" id="A0A1V9Y0C2"/>
<keyword evidence="2" id="KW-1185">Reference proteome</keyword>
<accession>A0A1V9Y0C2</accession>
<gene>
    <name evidence="1" type="ORF">BIW11_02604</name>
</gene>
<organism evidence="1 2">
    <name type="scientific">Tropilaelaps mercedesae</name>
    <dbReference type="NCBI Taxonomy" id="418985"/>
    <lineage>
        <taxon>Eukaryota</taxon>
        <taxon>Metazoa</taxon>
        <taxon>Ecdysozoa</taxon>
        <taxon>Arthropoda</taxon>
        <taxon>Chelicerata</taxon>
        <taxon>Arachnida</taxon>
        <taxon>Acari</taxon>
        <taxon>Parasitiformes</taxon>
        <taxon>Mesostigmata</taxon>
        <taxon>Gamasina</taxon>
        <taxon>Dermanyssoidea</taxon>
        <taxon>Laelapidae</taxon>
        <taxon>Tropilaelaps</taxon>
    </lineage>
</organism>